<evidence type="ECO:0008006" key="4">
    <source>
        <dbReference type="Google" id="ProtNLM"/>
    </source>
</evidence>
<feature type="transmembrane region" description="Helical" evidence="1">
    <location>
        <begin position="51"/>
        <end position="73"/>
    </location>
</feature>
<evidence type="ECO:0000313" key="3">
    <source>
        <dbReference type="Proteomes" id="UP001154272"/>
    </source>
</evidence>
<accession>A0ABN8WB73</accession>
<keyword evidence="1" id="KW-1133">Transmembrane helix</keyword>
<feature type="transmembrane region" description="Helical" evidence="1">
    <location>
        <begin position="7"/>
        <end position="31"/>
    </location>
</feature>
<organism evidence="2 3">
    <name type="scientific">Commensalibacter papalotli</name>
    <name type="common">ex Botero et al. 2024</name>
    <dbReference type="NCBI Taxonomy" id="2972766"/>
    <lineage>
        <taxon>Bacteria</taxon>
        <taxon>Pseudomonadati</taxon>
        <taxon>Pseudomonadota</taxon>
        <taxon>Alphaproteobacteria</taxon>
        <taxon>Acetobacterales</taxon>
        <taxon>Acetobacteraceae</taxon>
    </lineage>
</organism>
<keyword evidence="3" id="KW-1185">Reference proteome</keyword>
<proteinExistence type="predicted"/>
<comment type="caution">
    <text evidence="2">The sequence shown here is derived from an EMBL/GenBank/DDBJ whole genome shotgun (WGS) entry which is preliminary data.</text>
</comment>
<sequence>MNSLNRFLYGTIVSSLIVWTIYLLTIDFYSIAFVPYQYKHLTHIPFPGSWLNLYFLAIVNLATILVIFCSAFITQFKNFKVVSTPICNIESSEEKIQA</sequence>
<name>A0ABN8WB73_9PROT</name>
<dbReference type="Proteomes" id="UP001154272">
    <property type="component" value="Unassembled WGS sequence"/>
</dbReference>
<reference evidence="2" key="1">
    <citation type="submission" date="2022-10" db="EMBL/GenBank/DDBJ databases">
        <authorList>
            <person name="Botero Cardona J."/>
        </authorList>
    </citation>
    <scope>NUCLEOTIDE SEQUENCE</scope>
    <source>
        <strain evidence="2">R-83534</strain>
    </source>
</reference>
<keyword evidence="1" id="KW-0472">Membrane</keyword>
<evidence type="ECO:0000313" key="2">
    <source>
        <dbReference type="EMBL" id="CAI3930698.1"/>
    </source>
</evidence>
<evidence type="ECO:0000256" key="1">
    <source>
        <dbReference type="SAM" id="Phobius"/>
    </source>
</evidence>
<protein>
    <recommendedName>
        <fullName evidence="4">Dolichol phosphate-mannose biosynthesis regulatory protein</fullName>
    </recommendedName>
</protein>
<keyword evidence="1" id="KW-0812">Transmembrane</keyword>
<gene>
    <name evidence="2" type="ORF">R83534S58_LOCUS516</name>
</gene>
<dbReference type="EMBL" id="CAMXCH010000001">
    <property type="protein sequence ID" value="CAI3930698.1"/>
    <property type="molecule type" value="Genomic_DNA"/>
</dbReference>